<sequence>MKGYFSILLVVLLLTTAAFAHPFSALENEASARERREVGGGGWDVYNRGGWGGYGYGYGYGYRPPWVNRGYYGPPGFLLGATQNGR</sequence>
<dbReference type="AlphaFoldDB" id="A0A1I7XVT6"/>
<evidence type="ECO:0000313" key="2">
    <source>
        <dbReference type="Proteomes" id="UP000095287"/>
    </source>
</evidence>
<name>A0A1I7XVT6_9BILA</name>
<dbReference type="Proteomes" id="UP000095287">
    <property type="component" value="Unplaced"/>
</dbReference>
<reference evidence="3" key="1">
    <citation type="submission" date="2016-11" db="UniProtKB">
        <authorList>
            <consortium name="WormBaseParasite"/>
        </authorList>
    </citation>
    <scope>IDENTIFICATION</scope>
</reference>
<keyword evidence="1" id="KW-0732">Signal</keyword>
<proteinExistence type="predicted"/>
<accession>A0A1I7XVT6</accession>
<feature type="signal peptide" evidence="1">
    <location>
        <begin position="1"/>
        <end position="20"/>
    </location>
</feature>
<organism evidence="2 3">
    <name type="scientific">Steinernema glaseri</name>
    <dbReference type="NCBI Taxonomy" id="37863"/>
    <lineage>
        <taxon>Eukaryota</taxon>
        <taxon>Metazoa</taxon>
        <taxon>Ecdysozoa</taxon>
        <taxon>Nematoda</taxon>
        <taxon>Chromadorea</taxon>
        <taxon>Rhabditida</taxon>
        <taxon>Tylenchina</taxon>
        <taxon>Panagrolaimomorpha</taxon>
        <taxon>Strongyloidoidea</taxon>
        <taxon>Steinernematidae</taxon>
        <taxon>Steinernema</taxon>
    </lineage>
</organism>
<evidence type="ECO:0000256" key="1">
    <source>
        <dbReference type="SAM" id="SignalP"/>
    </source>
</evidence>
<dbReference type="WBParaSite" id="L893_g10110.t1">
    <property type="protein sequence ID" value="L893_g10110.t1"/>
    <property type="gene ID" value="L893_g10110"/>
</dbReference>
<feature type="chain" id="PRO_5009311437" evidence="1">
    <location>
        <begin position="21"/>
        <end position="86"/>
    </location>
</feature>
<keyword evidence="2" id="KW-1185">Reference proteome</keyword>
<protein>
    <submittedName>
        <fullName evidence="3">Uncharacterized protein</fullName>
    </submittedName>
</protein>
<evidence type="ECO:0000313" key="3">
    <source>
        <dbReference type="WBParaSite" id="L893_g10110.t1"/>
    </source>
</evidence>